<dbReference type="AlphaFoldDB" id="A0A2J6QX92"/>
<evidence type="ECO:0000256" key="2">
    <source>
        <dbReference type="PIRSR" id="PIRSR601310-3"/>
    </source>
</evidence>
<sequence length="196" mass="20962">MPCPFCMIAGTIPPASEPKVLTTPLGSVYPVLSTPLVIAFLDIAPVTPGHILLCPRRHCEKATDMTVAESAAMGVWLPILTRALLKVLDATTEDASWNIIQANGSEAGQTVPHCHSHIIPRLGGSRDATDITDAERKNLALGEGPRVKLDHEEGSSLSRGVQIALRHEIRTLQIGRELGGSDENLFVNTHGSALKL</sequence>
<feature type="short sequence motif" description="Histidine triad motif" evidence="2 3">
    <location>
        <begin position="113"/>
        <end position="117"/>
    </location>
</feature>
<dbReference type="InterPro" id="IPR036265">
    <property type="entry name" value="HIT-like_sf"/>
</dbReference>
<dbReference type="Gene3D" id="3.30.428.10">
    <property type="entry name" value="HIT-like"/>
    <property type="match status" value="1"/>
</dbReference>
<dbReference type="InterPro" id="IPR011146">
    <property type="entry name" value="HIT-like"/>
</dbReference>
<dbReference type="Pfam" id="PF01230">
    <property type="entry name" value="HIT"/>
    <property type="match status" value="1"/>
</dbReference>
<evidence type="ECO:0000259" key="4">
    <source>
        <dbReference type="PROSITE" id="PS51084"/>
    </source>
</evidence>
<keyword evidence="6" id="KW-1185">Reference proteome</keyword>
<reference evidence="5 6" key="1">
    <citation type="submission" date="2016-04" db="EMBL/GenBank/DDBJ databases">
        <title>A degradative enzymes factory behind the ericoid mycorrhizal symbiosis.</title>
        <authorList>
            <consortium name="DOE Joint Genome Institute"/>
            <person name="Martino E."/>
            <person name="Morin E."/>
            <person name="Grelet G."/>
            <person name="Kuo A."/>
            <person name="Kohler A."/>
            <person name="Daghino S."/>
            <person name="Barry K."/>
            <person name="Choi C."/>
            <person name="Cichocki N."/>
            <person name="Clum A."/>
            <person name="Copeland A."/>
            <person name="Hainaut M."/>
            <person name="Haridas S."/>
            <person name="Labutti K."/>
            <person name="Lindquist E."/>
            <person name="Lipzen A."/>
            <person name="Khouja H.-R."/>
            <person name="Murat C."/>
            <person name="Ohm R."/>
            <person name="Olson A."/>
            <person name="Spatafora J."/>
            <person name="Veneault-Fourrey C."/>
            <person name="Henrissat B."/>
            <person name="Grigoriev I."/>
            <person name="Martin F."/>
            <person name="Perotto S."/>
        </authorList>
    </citation>
    <scope>NUCLEOTIDE SEQUENCE [LARGE SCALE GENOMIC DNA]</scope>
    <source>
        <strain evidence="5 6">F</strain>
    </source>
</reference>
<evidence type="ECO:0000256" key="3">
    <source>
        <dbReference type="PROSITE-ProRule" id="PRU00464"/>
    </source>
</evidence>
<dbReference type="GO" id="GO:0009117">
    <property type="term" value="P:nucleotide metabolic process"/>
    <property type="evidence" value="ECO:0007669"/>
    <property type="project" value="TreeGrafter"/>
</dbReference>
<dbReference type="STRING" id="1149755.A0A2J6QX92"/>
<dbReference type="OrthoDB" id="1915375at2759"/>
<evidence type="ECO:0000256" key="1">
    <source>
        <dbReference type="PIRSR" id="PIRSR601310-1"/>
    </source>
</evidence>
<dbReference type="PANTHER" id="PTHR46648">
    <property type="entry name" value="HIT FAMILY PROTEIN 1"/>
    <property type="match status" value="1"/>
</dbReference>
<dbReference type="GO" id="GO:0003824">
    <property type="term" value="F:catalytic activity"/>
    <property type="evidence" value="ECO:0007669"/>
    <property type="project" value="InterPro"/>
</dbReference>
<organism evidence="5 6">
    <name type="scientific">Hyaloscypha variabilis (strain UAMH 11265 / GT02V1 / F)</name>
    <name type="common">Meliniomyces variabilis</name>
    <dbReference type="NCBI Taxonomy" id="1149755"/>
    <lineage>
        <taxon>Eukaryota</taxon>
        <taxon>Fungi</taxon>
        <taxon>Dikarya</taxon>
        <taxon>Ascomycota</taxon>
        <taxon>Pezizomycotina</taxon>
        <taxon>Leotiomycetes</taxon>
        <taxon>Helotiales</taxon>
        <taxon>Hyaloscyphaceae</taxon>
        <taxon>Hyaloscypha</taxon>
        <taxon>Hyaloscypha variabilis</taxon>
    </lineage>
</organism>
<dbReference type="PANTHER" id="PTHR46648:SF2">
    <property type="entry name" value="HIT DOMAIN-CONTAINING PROTEIN"/>
    <property type="match status" value="1"/>
</dbReference>
<dbReference type="Proteomes" id="UP000235786">
    <property type="component" value="Unassembled WGS sequence"/>
</dbReference>
<dbReference type="SUPFAM" id="SSF54197">
    <property type="entry name" value="HIT-like"/>
    <property type="match status" value="1"/>
</dbReference>
<evidence type="ECO:0000313" key="5">
    <source>
        <dbReference type="EMBL" id="PMD30872.1"/>
    </source>
</evidence>
<dbReference type="InterPro" id="IPR001310">
    <property type="entry name" value="Histidine_triad_HIT"/>
</dbReference>
<dbReference type="PROSITE" id="PS51084">
    <property type="entry name" value="HIT_2"/>
    <property type="match status" value="1"/>
</dbReference>
<dbReference type="PRINTS" id="PR00332">
    <property type="entry name" value="HISTRIAD"/>
</dbReference>
<proteinExistence type="predicted"/>
<accession>A0A2J6QX92</accession>
<protein>
    <submittedName>
        <fullName evidence="5">HIT-like protein</fullName>
    </submittedName>
</protein>
<gene>
    <name evidence="5" type="ORF">L207DRAFT_519976</name>
</gene>
<feature type="domain" description="HIT" evidence="4">
    <location>
        <begin position="16"/>
        <end position="128"/>
    </location>
</feature>
<evidence type="ECO:0000313" key="6">
    <source>
        <dbReference type="Proteomes" id="UP000235786"/>
    </source>
</evidence>
<name>A0A2J6QX92_HYAVF</name>
<feature type="active site" description="Tele-AMP-histidine intermediate" evidence="1">
    <location>
        <position position="115"/>
    </location>
</feature>
<dbReference type="EMBL" id="KZ613965">
    <property type="protein sequence ID" value="PMD30872.1"/>
    <property type="molecule type" value="Genomic_DNA"/>
</dbReference>